<dbReference type="RefSeq" id="WP_005960189.1">
    <property type="nucleotide sequence ID" value="NZ_ALKK01000001.1"/>
</dbReference>
<proteinExistence type="predicted"/>
<comment type="caution">
    <text evidence="1">The sequence shown here is derived from an EMBL/GenBank/DDBJ whole genome shotgun (WGS) entry which is preliminary data.</text>
</comment>
<accession>A0AAN3VXU9</accession>
<dbReference type="EMBL" id="ALKK01000001">
    <property type="protein sequence ID" value="EJU19034.1"/>
    <property type="molecule type" value="Genomic_DNA"/>
</dbReference>
<sequence length="83" mass="9905">MKKIAIVLFSVIFIACKNTEIQAKKEVMIEKERIPVTTITLSKERIEDKKNHQEKYYIDKIYTTPKPDTIMKASEMRYVEYLF</sequence>
<gene>
    <name evidence="1" type="ORF">HMPREF1127_1767</name>
</gene>
<organism evidence="1 2">
    <name type="scientific">Fusobacterium necrophorum subsp. funduliforme Fnf 1007</name>
    <dbReference type="NCBI Taxonomy" id="1161424"/>
    <lineage>
        <taxon>Bacteria</taxon>
        <taxon>Fusobacteriati</taxon>
        <taxon>Fusobacteriota</taxon>
        <taxon>Fusobacteriia</taxon>
        <taxon>Fusobacteriales</taxon>
        <taxon>Fusobacteriaceae</taxon>
        <taxon>Fusobacterium</taxon>
    </lineage>
</organism>
<dbReference type="PROSITE" id="PS51257">
    <property type="entry name" value="PROKAR_LIPOPROTEIN"/>
    <property type="match status" value="1"/>
</dbReference>
<evidence type="ECO:0000313" key="2">
    <source>
        <dbReference type="Proteomes" id="UP000003120"/>
    </source>
</evidence>
<name>A0AAN3VXU9_9FUSO</name>
<evidence type="ECO:0000313" key="1">
    <source>
        <dbReference type="EMBL" id="EJU19034.1"/>
    </source>
</evidence>
<keyword evidence="1" id="KW-0449">Lipoprotein</keyword>
<reference evidence="1 2" key="1">
    <citation type="submission" date="2012-07" db="EMBL/GenBank/DDBJ databases">
        <authorList>
            <person name="Durkin A.S."/>
            <person name="McCorrison J."/>
            <person name="Torralba M."/>
            <person name="Gillis M."/>
            <person name="Methe B."/>
            <person name="Sutton G."/>
            <person name="Nelson K.E."/>
        </authorList>
    </citation>
    <scope>NUCLEOTIDE SEQUENCE [LARGE SCALE GENOMIC DNA]</scope>
    <source>
        <strain evidence="1 2">Fnf 1007</strain>
    </source>
</reference>
<dbReference type="Proteomes" id="UP000003120">
    <property type="component" value="Unassembled WGS sequence"/>
</dbReference>
<dbReference type="AlphaFoldDB" id="A0AAN3VXU9"/>
<protein>
    <submittedName>
        <fullName evidence="1">Lipoprotein</fullName>
    </submittedName>
</protein>